<dbReference type="RefSeq" id="WP_136577878.1">
    <property type="nucleotide sequence ID" value="NZ_STFF01000003.1"/>
</dbReference>
<accession>A0A4V4H1A8</accession>
<evidence type="ECO:0000313" key="2">
    <source>
        <dbReference type="Proteomes" id="UP000306918"/>
    </source>
</evidence>
<protein>
    <submittedName>
        <fullName evidence="1">Uncharacterized protein</fullName>
    </submittedName>
</protein>
<comment type="caution">
    <text evidence="1">The sequence shown here is derived from an EMBL/GenBank/DDBJ whole genome shotgun (WGS) entry which is preliminary data.</text>
</comment>
<gene>
    <name evidence="1" type="ORF">FAM09_14730</name>
</gene>
<keyword evidence="2" id="KW-1185">Reference proteome</keyword>
<evidence type="ECO:0000313" key="1">
    <source>
        <dbReference type="EMBL" id="THU39746.1"/>
    </source>
</evidence>
<dbReference type="EMBL" id="STFF01000003">
    <property type="protein sequence ID" value="THU39746.1"/>
    <property type="molecule type" value="Genomic_DNA"/>
</dbReference>
<proteinExistence type="predicted"/>
<organism evidence="1 2">
    <name type="scientific">Niastella caeni</name>
    <dbReference type="NCBI Taxonomy" id="2569763"/>
    <lineage>
        <taxon>Bacteria</taxon>
        <taxon>Pseudomonadati</taxon>
        <taxon>Bacteroidota</taxon>
        <taxon>Chitinophagia</taxon>
        <taxon>Chitinophagales</taxon>
        <taxon>Chitinophagaceae</taxon>
        <taxon>Niastella</taxon>
    </lineage>
</organism>
<dbReference type="Proteomes" id="UP000306918">
    <property type="component" value="Unassembled WGS sequence"/>
</dbReference>
<reference evidence="1 2" key="1">
    <citation type="submission" date="2019-04" db="EMBL/GenBank/DDBJ databases">
        <title>Niastella caeni sp. nov., isolated from activated sludge.</title>
        <authorList>
            <person name="Sheng M."/>
        </authorList>
    </citation>
    <scope>NUCLEOTIDE SEQUENCE [LARGE SCALE GENOMIC DNA]</scope>
    <source>
        <strain evidence="1 2">HX-2-15</strain>
    </source>
</reference>
<name>A0A4V4H1A8_9BACT</name>
<sequence length="80" mass="8796">MGNNPILYSDFLGDTSIFWNAAGAQIHRVDDGSKTNSYTIIPEDRQKSFDIIVGAGDAVKAYYTDDKGNLIDYICSEISV</sequence>
<dbReference type="AlphaFoldDB" id="A0A4V4H1A8"/>